<evidence type="ECO:0000256" key="5">
    <source>
        <dbReference type="ARBA" id="ARBA00023077"/>
    </source>
</evidence>
<dbReference type="NCBIfam" id="TIGR04056">
    <property type="entry name" value="OMP_RagA_SusC"/>
    <property type="match status" value="1"/>
</dbReference>
<dbReference type="InterPro" id="IPR000531">
    <property type="entry name" value="Beta-barrel_TonB"/>
</dbReference>
<dbReference type="SUPFAM" id="SSF49464">
    <property type="entry name" value="Carboxypeptidase regulatory domain-like"/>
    <property type="match status" value="1"/>
</dbReference>
<comment type="similarity">
    <text evidence="8 9">Belongs to the TonB-dependent receptor family.</text>
</comment>
<keyword evidence="3 8" id="KW-1134">Transmembrane beta strand</keyword>
<accession>A0ABP7R0F8</accession>
<sequence length="1142" mass="123006">MEVSAKVYAQDSKITISVENASLDKALKLIESKSKYKFFYSNNLFPSDKKITVKAQDITVAEVLKQMLNNTTLHYKLLNDNLIVIAGAGDAVNPVTVKGRVTDEKGAPLPGVSIRIKGNTAGVSTNADGDFQLTANENATLVFSFIGFKTQEVNIGQNQLVNVKLIPDQSSLNEVLVVGYGTQKRSDITGAVASFNAKNVEEKPIDRVEQALIGQMPGVQVRQQTGMPGAGLSILVRGSGSITAGNEPLYVLDGFPLDVASQSSNGGFSNNPLDDLNPNDIESIQVLKDASAAAIYGSRAANGVVIITTKRGQSGKVKINLNAKSGISKVAKKLDLLSANEWVDMATTVANTAWVNSGAGRTADQTNDQRAAILGLAAGTVNTSYMTDPRWAQAGHPGLTYVDWQDEVYRNAPYQNYELSASGGNENVKYFISGNYLNQNGTLINSNYVNYGLRANVEANASKKLKFGINLAPTYSINNSPPAEGKDNQLMKLAQMVPVVESSTGLNTGAYGNATYTWASPKLISPYAFLNTAINEVKTSRLLASLYGEYQIIPGLALKSTVNYDGVDRNNKKYTSDQVTVGAASSLLTNPGLYSTGSYATVKKQNFLNENTLSFDKTIAQDHHISALAGVSYNIVHYETVSLATAGGFANDNITTLNNAIANAAGVTYTGTNTESNNTLFSYYSRLQYTYKDRYLLSGTVRRDASSKFGSASRWGTFPSASVGWRVSQESFLQDVKPINDLKLRFSWGKSGNNNIGDYNSIPTLTNGNYSFGGNTPVAATGQVVSGLANPNLKWETSSTYNAGLDLSLLNSRINLTVDAYHKKNSDLLLNLPVLSASGFSSSLQNIGAVVNKGLEISLTTINIKSAAFQWSMNANIAFNKNTVTALGADHAPIEIASAYSGSNAPYLLKEGLPAFSYYVTKVTGILTAADIANPQVAKVKNETVGDPKFFDANNDGVISAADRVVYGHPTPNYTWGWTNTFKYHDFDLSVLVYGQQGGSMLSYLGRAIDFSGSTTANVLGIWRDRWTPDNQNYNAPRGKFGSTYTVPYVTSDWIYSTDFIRVQNITLGYNLKKLFKDTKGISAARIYVSLENYFGHDKYKGGVNPEAQNTNVSGNSSYALPGDYGAMPLSKTASLGVNFSF</sequence>
<evidence type="ECO:0000256" key="2">
    <source>
        <dbReference type="ARBA" id="ARBA00022448"/>
    </source>
</evidence>
<proteinExistence type="inferred from homology"/>
<dbReference type="InterPro" id="IPR008969">
    <property type="entry name" value="CarboxyPept-like_regulatory"/>
</dbReference>
<evidence type="ECO:0000256" key="6">
    <source>
        <dbReference type="ARBA" id="ARBA00023136"/>
    </source>
</evidence>
<keyword evidence="4 8" id="KW-0812">Transmembrane</keyword>
<dbReference type="NCBIfam" id="TIGR04057">
    <property type="entry name" value="SusC_RagA_signa"/>
    <property type="match status" value="1"/>
</dbReference>
<evidence type="ECO:0000256" key="1">
    <source>
        <dbReference type="ARBA" id="ARBA00004571"/>
    </source>
</evidence>
<feature type="domain" description="TonB-dependent receptor-like beta-barrel" evidence="10">
    <location>
        <begin position="516"/>
        <end position="885"/>
    </location>
</feature>
<organism evidence="12 13">
    <name type="scientific">Mucilaginibacter dorajii</name>
    <dbReference type="NCBI Taxonomy" id="692994"/>
    <lineage>
        <taxon>Bacteria</taxon>
        <taxon>Pseudomonadati</taxon>
        <taxon>Bacteroidota</taxon>
        <taxon>Sphingobacteriia</taxon>
        <taxon>Sphingobacteriales</taxon>
        <taxon>Sphingobacteriaceae</taxon>
        <taxon>Mucilaginibacter</taxon>
    </lineage>
</organism>
<evidence type="ECO:0000256" key="4">
    <source>
        <dbReference type="ARBA" id="ARBA00022692"/>
    </source>
</evidence>
<dbReference type="Gene3D" id="2.60.40.1120">
    <property type="entry name" value="Carboxypeptidase-like, regulatory domain"/>
    <property type="match status" value="1"/>
</dbReference>
<dbReference type="InterPro" id="IPR037066">
    <property type="entry name" value="Plug_dom_sf"/>
</dbReference>
<evidence type="ECO:0000256" key="3">
    <source>
        <dbReference type="ARBA" id="ARBA00022452"/>
    </source>
</evidence>
<keyword evidence="5 9" id="KW-0798">TonB box</keyword>
<dbReference type="EMBL" id="BAAAZC010000031">
    <property type="protein sequence ID" value="GAA3990492.1"/>
    <property type="molecule type" value="Genomic_DNA"/>
</dbReference>
<dbReference type="PROSITE" id="PS52016">
    <property type="entry name" value="TONB_DEPENDENT_REC_3"/>
    <property type="match status" value="1"/>
</dbReference>
<keyword evidence="6 8" id="KW-0472">Membrane</keyword>
<keyword evidence="7 8" id="KW-0998">Cell outer membrane</keyword>
<dbReference type="InterPro" id="IPR012910">
    <property type="entry name" value="Plug_dom"/>
</dbReference>
<name>A0ABP7R0F8_9SPHI</name>
<evidence type="ECO:0000256" key="7">
    <source>
        <dbReference type="ARBA" id="ARBA00023237"/>
    </source>
</evidence>
<dbReference type="Gene3D" id="2.170.130.10">
    <property type="entry name" value="TonB-dependent receptor, plug domain"/>
    <property type="match status" value="1"/>
</dbReference>
<comment type="subcellular location">
    <subcellularLocation>
        <location evidence="1 8">Cell outer membrane</location>
        <topology evidence="1 8">Multi-pass membrane protein</topology>
    </subcellularLocation>
</comment>
<dbReference type="InterPro" id="IPR023996">
    <property type="entry name" value="TonB-dep_OMP_SusC/RagA"/>
</dbReference>
<dbReference type="Pfam" id="PF00593">
    <property type="entry name" value="TonB_dep_Rec_b-barrel"/>
    <property type="match status" value="1"/>
</dbReference>
<dbReference type="Gene3D" id="3.55.50.30">
    <property type="match status" value="1"/>
</dbReference>
<dbReference type="Pfam" id="PF07715">
    <property type="entry name" value="Plug"/>
    <property type="match status" value="1"/>
</dbReference>
<evidence type="ECO:0000259" key="11">
    <source>
        <dbReference type="Pfam" id="PF07715"/>
    </source>
</evidence>
<dbReference type="SUPFAM" id="SSF56935">
    <property type="entry name" value="Porins"/>
    <property type="match status" value="1"/>
</dbReference>
<reference evidence="13" key="1">
    <citation type="journal article" date="2019" name="Int. J. Syst. Evol. Microbiol.">
        <title>The Global Catalogue of Microorganisms (GCM) 10K type strain sequencing project: providing services to taxonomists for standard genome sequencing and annotation.</title>
        <authorList>
            <consortium name="The Broad Institute Genomics Platform"/>
            <consortium name="The Broad Institute Genome Sequencing Center for Infectious Disease"/>
            <person name="Wu L."/>
            <person name="Ma J."/>
        </authorList>
    </citation>
    <scope>NUCLEOTIDE SEQUENCE [LARGE SCALE GENOMIC DNA]</scope>
    <source>
        <strain evidence="13">JCM 16601</strain>
    </source>
</reference>
<protein>
    <submittedName>
        <fullName evidence="12">TonB-dependent receptor</fullName>
    </submittedName>
</protein>
<evidence type="ECO:0000259" key="10">
    <source>
        <dbReference type="Pfam" id="PF00593"/>
    </source>
</evidence>
<keyword evidence="13" id="KW-1185">Reference proteome</keyword>
<evidence type="ECO:0000256" key="8">
    <source>
        <dbReference type="PROSITE-ProRule" id="PRU01360"/>
    </source>
</evidence>
<evidence type="ECO:0000256" key="9">
    <source>
        <dbReference type="RuleBase" id="RU003357"/>
    </source>
</evidence>
<dbReference type="InterPro" id="IPR039426">
    <property type="entry name" value="TonB-dep_rcpt-like"/>
</dbReference>
<dbReference type="Gene3D" id="2.40.170.20">
    <property type="entry name" value="TonB-dependent receptor, beta-barrel domain"/>
    <property type="match status" value="1"/>
</dbReference>
<keyword evidence="2 8" id="KW-0813">Transport</keyword>
<gene>
    <name evidence="12" type="ORF">GCM10022210_50120</name>
</gene>
<feature type="domain" description="TonB-dependent receptor plug" evidence="11">
    <location>
        <begin position="185"/>
        <end position="304"/>
    </location>
</feature>
<dbReference type="InterPro" id="IPR036942">
    <property type="entry name" value="Beta-barrel_TonB_sf"/>
</dbReference>
<dbReference type="InterPro" id="IPR023997">
    <property type="entry name" value="TonB-dep_OMP_SusC/RagA_CS"/>
</dbReference>
<evidence type="ECO:0000313" key="12">
    <source>
        <dbReference type="EMBL" id="GAA3990492.1"/>
    </source>
</evidence>
<evidence type="ECO:0000313" key="13">
    <source>
        <dbReference type="Proteomes" id="UP001500742"/>
    </source>
</evidence>
<dbReference type="Proteomes" id="UP001500742">
    <property type="component" value="Unassembled WGS sequence"/>
</dbReference>
<keyword evidence="12" id="KW-0675">Receptor</keyword>
<comment type="caution">
    <text evidence="12">The sequence shown here is derived from an EMBL/GenBank/DDBJ whole genome shotgun (WGS) entry which is preliminary data.</text>
</comment>
<dbReference type="Pfam" id="PF13715">
    <property type="entry name" value="CarbopepD_reg_2"/>
    <property type="match status" value="1"/>
</dbReference>